<dbReference type="AlphaFoldDB" id="A0A844TTW8"/>
<evidence type="ECO:0000256" key="1">
    <source>
        <dbReference type="SAM" id="MobiDB-lite"/>
    </source>
</evidence>
<dbReference type="InterPro" id="IPR001845">
    <property type="entry name" value="HTH_ArsR_DNA-bd_dom"/>
</dbReference>
<feature type="domain" description="HTH arsR-type" evidence="2">
    <location>
        <begin position="22"/>
        <end position="117"/>
    </location>
</feature>
<dbReference type="InterPro" id="IPR036388">
    <property type="entry name" value="WH-like_DNA-bd_sf"/>
</dbReference>
<keyword evidence="4" id="KW-1185">Reference proteome</keyword>
<feature type="region of interest" description="Disordered" evidence="1">
    <location>
        <begin position="131"/>
        <end position="180"/>
    </location>
</feature>
<dbReference type="PROSITE" id="PS50987">
    <property type="entry name" value="HTH_ARSR_2"/>
    <property type="match status" value="1"/>
</dbReference>
<dbReference type="PRINTS" id="PR00778">
    <property type="entry name" value="HTHARSR"/>
</dbReference>
<dbReference type="InterPro" id="IPR036390">
    <property type="entry name" value="WH_DNA-bd_sf"/>
</dbReference>
<reference evidence="3 4" key="1">
    <citation type="submission" date="2019-12" db="EMBL/GenBank/DDBJ databases">
        <title>Draft genome sequences Bradyrhizobium cajani AMBPC1010, Bradyrhizobium pachyrhizi AMBPC1040 and Bradyrhizobium yuanmingense ALSPC3051, three plant growth promoting strains isolated from nodules of Cajanus cajan L. in Dominican Republic.</title>
        <authorList>
            <person name="Flores-Felix J.D."/>
            <person name="Araujo J."/>
            <person name="Diaz-Alcantara C."/>
            <person name="Gonzalez-Andres F."/>
            <person name="Velazquez E."/>
        </authorList>
    </citation>
    <scope>NUCLEOTIDE SEQUENCE [LARGE SCALE GENOMIC DNA]</scope>
    <source>
        <strain evidence="3 4">1010</strain>
    </source>
</reference>
<organism evidence="3 4">
    <name type="scientific">Bradyrhizobium cajani</name>
    <dbReference type="NCBI Taxonomy" id="1928661"/>
    <lineage>
        <taxon>Bacteria</taxon>
        <taxon>Pseudomonadati</taxon>
        <taxon>Pseudomonadota</taxon>
        <taxon>Alphaproteobacteria</taxon>
        <taxon>Hyphomicrobiales</taxon>
        <taxon>Nitrobacteraceae</taxon>
        <taxon>Bradyrhizobium</taxon>
    </lineage>
</organism>
<evidence type="ECO:0000259" key="2">
    <source>
        <dbReference type="PROSITE" id="PS50987"/>
    </source>
</evidence>
<proteinExistence type="predicted"/>
<dbReference type="EMBL" id="WQNE01000045">
    <property type="protein sequence ID" value="MVT78090.1"/>
    <property type="molecule type" value="Genomic_DNA"/>
</dbReference>
<gene>
    <name evidence="3" type="ORF">GPL20_34445</name>
</gene>
<dbReference type="CDD" id="cd00090">
    <property type="entry name" value="HTH_ARSR"/>
    <property type="match status" value="1"/>
</dbReference>
<name>A0A844TTW8_9BRAD</name>
<dbReference type="Gene3D" id="1.10.10.10">
    <property type="entry name" value="Winged helix-like DNA-binding domain superfamily/Winged helix DNA-binding domain"/>
    <property type="match status" value="1"/>
</dbReference>
<dbReference type="PANTHER" id="PTHR38600:SF2">
    <property type="entry name" value="SLL0088 PROTEIN"/>
    <property type="match status" value="1"/>
</dbReference>
<dbReference type="PANTHER" id="PTHR38600">
    <property type="entry name" value="TRANSCRIPTIONAL REGULATORY PROTEIN"/>
    <property type="match status" value="1"/>
</dbReference>
<protein>
    <submittedName>
        <fullName evidence="3">Metalloregulator ArsR/SmtB family transcription factor</fullName>
    </submittedName>
</protein>
<evidence type="ECO:0000313" key="4">
    <source>
        <dbReference type="Proteomes" id="UP000449969"/>
    </source>
</evidence>
<sequence>MQALRCGFQLDAFPLAPILNHMVKYQDETLDRTFAALSDPTRRALLARLVGQDSLSVSELAAPFPISLPAIMKHLDVLTDAGLIVREKTGRTVACRLTAQPMEQAMNWLNRYAQFWSDNLDRLTAFVEEETWPTQPSTPMPAPPGVQRNAQALNVQASRSRAGSARGRKRSTPPGRKPSS</sequence>
<comment type="caution">
    <text evidence="3">The sequence shown here is derived from an EMBL/GenBank/DDBJ whole genome shotgun (WGS) entry which is preliminary data.</text>
</comment>
<dbReference type="SMART" id="SM00418">
    <property type="entry name" value="HTH_ARSR"/>
    <property type="match status" value="1"/>
</dbReference>
<dbReference type="NCBIfam" id="NF033788">
    <property type="entry name" value="HTH_metalloreg"/>
    <property type="match status" value="1"/>
</dbReference>
<evidence type="ECO:0000313" key="3">
    <source>
        <dbReference type="EMBL" id="MVT78090.1"/>
    </source>
</evidence>
<dbReference type="GO" id="GO:0003700">
    <property type="term" value="F:DNA-binding transcription factor activity"/>
    <property type="evidence" value="ECO:0007669"/>
    <property type="project" value="InterPro"/>
</dbReference>
<dbReference type="Proteomes" id="UP000449969">
    <property type="component" value="Unassembled WGS sequence"/>
</dbReference>
<dbReference type="SUPFAM" id="SSF46785">
    <property type="entry name" value="Winged helix' DNA-binding domain"/>
    <property type="match status" value="1"/>
</dbReference>
<accession>A0A844TTW8</accession>
<dbReference type="Pfam" id="PF12840">
    <property type="entry name" value="HTH_20"/>
    <property type="match status" value="1"/>
</dbReference>
<dbReference type="InterPro" id="IPR011991">
    <property type="entry name" value="ArsR-like_HTH"/>
</dbReference>